<evidence type="ECO:0000313" key="2">
    <source>
        <dbReference type="EMBL" id="MDA5397192.1"/>
    </source>
</evidence>
<evidence type="ECO:0008006" key="4">
    <source>
        <dbReference type="Google" id="ProtNLM"/>
    </source>
</evidence>
<keyword evidence="3" id="KW-1185">Reference proteome</keyword>
<dbReference type="RefSeq" id="WP_267988659.1">
    <property type="nucleotide sequence ID" value="NZ_JAPJZI010000001.1"/>
</dbReference>
<dbReference type="EMBL" id="JAPJZI010000001">
    <property type="protein sequence ID" value="MDA5397192.1"/>
    <property type="molecule type" value="Genomic_DNA"/>
</dbReference>
<organism evidence="2 3">
    <name type="scientific">Hoeflea prorocentri</name>
    <dbReference type="NCBI Taxonomy" id="1922333"/>
    <lineage>
        <taxon>Bacteria</taxon>
        <taxon>Pseudomonadati</taxon>
        <taxon>Pseudomonadota</taxon>
        <taxon>Alphaproteobacteria</taxon>
        <taxon>Hyphomicrobiales</taxon>
        <taxon>Rhizobiaceae</taxon>
        <taxon>Hoeflea</taxon>
    </lineage>
</organism>
<reference evidence="2" key="1">
    <citation type="submission" date="2022-11" db="EMBL/GenBank/DDBJ databases">
        <title>Draft genome sequence of Hoeflea poritis E7-10 and Hoeflea prorocentri PM5-8, separated from scleractinian coral Porites lutea and marine dinoflagellate.</title>
        <authorList>
            <person name="Zhang G."/>
            <person name="Wei Q."/>
            <person name="Cai L."/>
        </authorList>
    </citation>
    <scope>NUCLEOTIDE SEQUENCE</scope>
    <source>
        <strain evidence="2">PM5-8</strain>
    </source>
</reference>
<feature type="region of interest" description="Disordered" evidence="1">
    <location>
        <begin position="1"/>
        <end position="22"/>
    </location>
</feature>
<dbReference type="Proteomes" id="UP001151234">
    <property type="component" value="Unassembled WGS sequence"/>
</dbReference>
<dbReference type="AlphaFoldDB" id="A0A9X3ZF85"/>
<proteinExistence type="predicted"/>
<protein>
    <recommendedName>
        <fullName evidence="4">Cyclase</fullName>
    </recommendedName>
</protein>
<accession>A0A9X3ZF85</accession>
<feature type="compositionally biased region" description="Basic residues" evidence="1">
    <location>
        <begin position="1"/>
        <end position="10"/>
    </location>
</feature>
<name>A0A9X3ZF85_9HYPH</name>
<evidence type="ECO:0000256" key="1">
    <source>
        <dbReference type="SAM" id="MobiDB-lite"/>
    </source>
</evidence>
<sequence length="46" mass="5224">MSKRWTHRPKGSNWGDFGEDDQLGSLNYITPERVVEATQSVTEGRS</sequence>
<comment type="caution">
    <text evidence="2">The sequence shown here is derived from an EMBL/GenBank/DDBJ whole genome shotgun (WGS) entry which is preliminary data.</text>
</comment>
<evidence type="ECO:0000313" key="3">
    <source>
        <dbReference type="Proteomes" id="UP001151234"/>
    </source>
</evidence>
<gene>
    <name evidence="2" type="ORF">OQ273_01295</name>
</gene>